<comment type="caution">
    <text evidence="2">The sequence shown here is derived from an EMBL/GenBank/DDBJ whole genome shotgun (WGS) entry which is preliminary data.</text>
</comment>
<dbReference type="AlphaFoldDB" id="A0A9P8I7G1"/>
<evidence type="ECO:0000313" key="2">
    <source>
        <dbReference type="EMBL" id="KAH0538958.1"/>
    </source>
</evidence>
<evidence type="ECO:0008006" key="4">
    <source>
        <dbReference type="Google" id="ProtNLM"/>
    </source>
</evidence>
<dbReference type="Proteomes" id="UP000698800">
    <property type="component" value="Unassembled WGS sequence"/>
</dbReference>
<keyword evidence="3" id="KW-1185">Reference proteome</keyword>
<evidence type="ECO:0000313" key="3">
    <source>
        <dbReference type="Proteomes" id="UP000698800"/>
    </source>
</evidence>
<sequence length="121" mass="13775">MFWFRAQWHQWLRQVRDMPPSIAEQQQDVARLQNIKKLARLADERWENKPSLLRKPSVQSNPATAPEDPRTEAGGTEASKERGMETVAGSEAEAKGVSKGRGPSEQWQPEMWKPKPGAARR</sequence>
<proteinExistence type="predicted"/>
<dbReference type="OrthoDB" id="10255576at2759"/>
<reference evidence="2" key="1">
    <citation type="submission" date="2021-03" db="EMBL/GenBank/DDBJ databases">
        <title>Comparative genomics and phylogenomic investigation of the class Geoglossomycetes provide insights into ecological specialization and systematics.</title>
        <authorList>
            <person name="Melie T."/>
            <person name="Pirro S."/>
            <person name="Miller A.N."/>
            <person name="Quandt A."/>
        </authorList>
    </citation>
    <scope>NUCLEOTIDE SEQUENCE</scope>
    <source>
        <strain evidence="2">GBOQ0MN5Z8</strain>
    </source>
</reference>
<protein>
    <recommendedName>
        <fullName evidence="4">NADH dehydrogenase [ubiquinone] 1 alpha subcomplex subunit</fullName>
    </recommendedName>
</protein>
<accession>A0A9P8I7G1</accession>
<dbReference type="EMBL" id="JAGHQL010000091">
    <property type="protein sequence ID" value="KAH0538958.1"/>
    <property type="molecule type" value="Genomic_DNA"/>
</dbReference>
<name>A0A9P8I7G1_9PEZI</name>
<gene>
    <name evidence="2" type="ORF">FGG08_004473</name>
</gene>
<evidence type="ECO:0000256" key="1">
    <source>
        <dbReference type="SAM" id="MobiDB-lite"/>
    </source>
</evidence>
<feature type="region of interest" description="Disordered" evidence="1">
    <location>
        <begin position="45"/>
        <end position="121"/>
    </location>
</feature>
<organism evidence="2 3">
    <name type="scientific">Glutinoglossum americanum</name>
    <dbReference type="NCBI Taxonomy" id="1670608"/>
    <lineage>
        <taxon>Eukaryota</taxon>
        <taxon>Fungi</taxon>
        <taxon>Dikarya</taxon>
        <taxon>Ascomycota</taxon>
        <taxon>Pezizomycotina</taxon>
        <taxon>Geoglossomycetes</taxon>
        <taxon>Geoglossales</taxon>
        <taxon>Geoglossaceae</taxon>
        <taxon>Glutinoglossum</taxon>
    </lineage>
</organism>